<dbReference type="InterPro" id="IPR009078">
    <property type="entry name" value="Ferritin-like_SF"/>
</dbReference>
<dbReference type="SMART" id="SM00746">
    <property type="entry name" value="TRASH"/>
    <property type="match status" value="1"/>
</dbReference>
<dbReference type="PANTHER" id="PTHR43130">
    <property type="entry name" value="ARAC-FAMILY TRANSCRIPTIONAL REGULATOR"/>
    <property type="match status" value="1"/>
</dbReference>
<gene>
    <name evidence="2" type="ORF">CLV51_104336</name>
</gene>
<reference evidence="2 3" key="1">
    <citation type="submission" date="2018-03" db="EMBL/GenBank/DDBJ databases">
        <title>Genomic Encyclopedia of Archaeal and Bacterial Type Strains, Phase II (KMG-II): from individual species to whole genera.</title>
        <authorList>
            <person name="Goeker M."/>
        </authorList>
    </citation>
    <scope>NUCLEOTIDE SEQUENCE [LARGE SCALE GENOMIC DNA]</scope>
    <source>
        <strain evidence="2 3">DSM 24859</strain>
    </source>
</reference>
<organism evidence="2 3">
    <name type="scientific">Chitinophaga niastensis</name>
    <dbReference type="NCBI Taxonomy" id="536980"/>
    <lineage>
        <taxon>Bacteria</taxon>
        <taxon>Pseudomonadati</taxon>
        <taxon>Bacteroidota</taxon>
        <taxon>Chitinophagia</taxon>
        <taxon>Chitinophagales</taxon>
        <taxon>Chitinophagaceae</taxon>
        <taxon>Chitinophaga</taxon>
    </lineage>
</organism>
<accession>A0A2P8HHH2</accession>
<dbReference type="Gene3D" id="3.40.50.880">
    <property type="match status" value="1"/>
</dbReference>
<dbReference type="Pfam" id="PF01965">
    <property type="entry name" value="DJ-1_PfpI"/>
    <property type="match status" value="1"/>
</dbReference>
<dbReference type="InterPro" id="IPR007029">
    <property type="entry name" value="YHS_dom"/>
</dbReference>
<protein>
    <submittedName>
        <fullName evidence="2">YHS domain-containing protein</fullName>
    </submittedName>
</protein>
<dbReference type="InterPro" id="IPR002818">
    <property type="entry name" value="DJ-1/PfpI"/>
</dbReference>
<name>A0A2P8HHH2_CHINA</name>
<keyword evidence="3" id="KW-1185">Reference proteome</keyword>
<proteinExistence type="predicted"/>
<dbReference type="GO" id="GO:0016491">
    <property type="term" value="F:oxidoreductase activity"/>
    <property type="evidence" value="ECO:0007669"/>
    <property type="project" value="InterPro"/>
</dbReference>
<comment type="caution">
    <text evidence="2">The sequence shown here is derived from an EMBL/GenBank/DDBJ whole genome shotgun (WGS) entry which is preliminary data.</text>
</comment>
<dbReference type="EMBL" id="PYAW01000004">
    <property type="protein sequence ID" value="PSL45630.1"/>
    <property type="molecule type" value="Genomic_DNA"/>
</dbReference>
<dbReference type="Proteomes" id="UP000240971">
    <property type="component" value="Unassembled WGS sequence"/>
</dbReference>
<dbReference type="InterPro" id="IPR012348">
    <property type="entry name" value="RNR-like"/>
</dbReference>
<dbReference type="SUPFAM" id="SSF47240">
    <property type="entry name" value="Ferritin-like"/>
    <property type="match status" value="1"/>
</dbReference>
<dbReference type="PROSITE" id="PS51257">
    <property type="entry name" value="PROKAR_LIPOPROTEIN"/>
    <property type="match status" value="1"/>
</dbReference>
<dbReference type="OrthoDB" id="6382410at2"/>
<dbReference type="RefSeq" id="WP_106529950.1">
    <property type="nucleotide sequence ID" value="NZ_PYAW01000004.1"/>
</dbReference>
<dbReference type="Gene3D" id="1.10.620.20">
    <property type="entry name" value="Ribonucleotide Reductase, subunit A"/>
    <property type="match status" value="1"/>
</dbReference>
<dbReference type="AlphaFoldDB" id="A0A2P8HHH2"/>
<dbReference type="PANTHER" id="PTHR43130:SF3">
    <property type="entry name" value="HTH-TYPE TRANSCRIPTIONAL REGULATOR RV1931C"/>
    <property type="match status" value="1"/>
</dbReference>
<evidence type="ECO:0000313" key="3">
    <source>
        <dbReference type="Proteomes" id="UP000240971"/>
    </source>
</evidence>
<dbReference type="InterPro" id="IPR029062">
    <property type="entry name" value="Class_I_gatase-like"/>
</dbReference>
<dbReference type="CDD" id="cd03139">
    <property type="entry name" value="GATase1_PfpI_2"/>
    <property type="match status" value="1"/>
</dbReference>
<dbReference type="InterPro" id="IPR052158">
    <property type="entry name" value="INH-QAR"/>
</dbReference>
<evidence type="ECO:0000313" key="2">
    <source>
        <dbReference type="EMBL" id="PSL45630.1"/>
    </source>
</evidence>
<dbReference type="Pfam" id="PF04945">
    <property type="entry name" value="YHS"/>
    <property type="match status" value="1"/>
</dbReference>
<dbReference type="InterPro" id="IPR011017">
    <property type="entry name" value="TRASH_dom"/>
</dbReference>
<sequence length="300" mass="32099">MIRHICIILLSAFGFMSCNTPVKQSHTAAKADSTTIRVAVLVYPGVELLDFSGPAEVFSNTTGCEVYLVSTVNGPVGSRHNILTMMPDYTIHNAPQPDILVIPGALVDSVTAAYKDPEVLRYINQVNKGTKMTMSVCTGALLLSKAGLTKGKIITTHWAVVDTLQAIDTMATVVKDKRFVADGKIITTAGISAGIDGALHVVEMLKGIKEANAVCRAMEYDKWNPAAGLVVGKTTVISSPVKQSTTGALPAAGTDPVCHMPMKKGTLITAMYKGKMYGFCSDYCKADFVKNPTEYVMDKK</sequence>
<evidence type="ECO:0000259" key="1">
    <source>
        <dbReference type="SMART" id="SM00746"/>
    </source>
</evidence>
<dbReference type="GO" id="GO:0006355">
    <property type="term" value="P:regulation of DNA-templated transcription"/>
    <property type="evidence" value="ECO:0007669"/>
    <property type="project" value="TreeGrafter"/>
</dbReference>
<dbReference type="SUPFAM" id="SSF52317">
    <property type="entry name" value="Class I glutamine amidotransferase-like"/>
    <property type="match status" value="1"/>
</dbReference>
<feature type="domain" description="TRASH" evidence="1">
    <location>
        <begin position="255"/>
        <end position="292"/>
    </location>
</feature>